<reference evidence="3 4" key="1">
    <citation type="submission" date="2024-10" db="EMBL/GenBank/DDBJ databases">
        <title>Updated reference genomes for cyclostephanoid diatoms.</title>
        <authorList>
            <person name="Roberts W.R."/>
            <person name="Alverson A.J."/>
        </authorList>
    </citation>
    <scope>NUCLEOTIDE SEQUENCE [LARGE SCALE GENOMIC DNA]</scope>
    <source>
        <strain evidence="3 4">AJA276-08</strain>
    </source>
</reference>
<sequence length="185" mass="21001">MRLFKKDLNQNQWNQELYKVIDSVHVYENGPPEVIANLRDEVIKLWQFGLLNSIDEPLSSGKCSFMNPREEGGFDDITGGSQPTIWSANCGESFGHELMFSTTLEKAKTVTNFETVKIAHGGSRMFEDWYPNNGRYWGALNSSLWSRTGGGNRWSGFIWHQGEQESFDEFDPCSTYLGNLTGLVN</sequence>
<accession>A0ABD3Q017</accession>
<comment type="caution">
    <text evidence="3">The sequence shown here is derived from an EMBL/GenBank/DDBJ whole genome shotgun (WGS) entry which is preliminary data.</text>
</comment>
<organism evidence="3 4">
    <name type="scientific">Stephanodiscus triporus</name>
    <dbReference type="NCBI Taxonomy" id="2934178"/>
    <lineage>
        <taxon>Eukaryota</taxon>
        <taxon>Sar</taxon>
        <taxon>Stramenopiles</taxon>
        <taxon>Ochrophyta</taxon>
        <taxon>Bacillariophyta</taxon>
        <taxon>Coscinodiscophyceae</taxon>
        <taxon>Thalassiosirophycidae</taxon>
        <taxon>Stephanodiscales</taxon>
        <taxon>Stephanodiscaceae</taxon>
        <taxon>Stephanodiscus</taxon>
    </lineage>
</organism>
<dbReference type="SUPFAM" id="SSF52266">
    <property type="entry name" value="SGNH hydrolase"/>
    <property type="match status" value="1"/>
</dbReference>
<evidence type="ECO:0000313" key="3">
    <source>
        <dbReference type="EMBL" id="KAL3793199.1"/>
    </source>
</evidence>
<dbReference type="AlphaFoldDB" id="A0ABD3Q017"/>
<evidence type="ECO:0000259" key="2">
    <source>
        <dbReference type="Pfam" id="PF03629"/>
    </source>
</evidence>
<proteinExistence type="predicted"/>
<keyword evidence="4" id="KW-1185">Reference proteome</keyword>
<name>A0ABD3Q017_9STRA</name>
<dbReference type="Gene3D" id="3.40.50.1110">
    <property type="entry name" value="SGNH hydrolase"/>
    <property type="match status" value="1"/>
</dbReference>
<dbReference type="InterPro" id="IPR005181">
    <property type="entry name" value="SASA"/>
</dbReference>
<dbReference type="Pfam" id="PF03629">
    <property type="entry name" value="SASA"/>
    <property type="match status" value="1"/>
</dbReference>
<dbReference type="GO" id="GO:0016787">
    <property type="term" value="F:hydrolase activity"/>
    <property type="evidence" value="ECO:0007669"/>
    <property type="project" value="UniProtKB-KW"/>
</dbReference>
<gene>
    <name evidence="3" type="ORF">ACHAW5_009501</name>
</gene>
<dbReference type="Proteomes" id="UP001530315">
    <property type="component" value="Unassembled WGS sequence"/>
</dbReference>
<feature type="domain" description="Sialate O-acetylesterase" evidence="2">
    <location>
        <begin position="92"/>
        <end position="184"/>
    </location>
</feature>
<protein>
    <recommendedName>
        <fullName evidence="2">Sialate O-acetylesterase domain-containing protein</fullName>
    </recommendedName>
</protein>
<evidence type="ECO:0000256" key="1">
    <source>
        <dbReference type="ARBA" id="ARBA00022801"/>
    </source>
</evidence>
<keyword evidence="1" id="KW-0378">Hydrolase</keyword>
<evidence type="ECO:0000313" key="4">
    <source>
        <dbReference type="Proteomes" id="UP001530315"/>
    </source>
</evidence>
<dbReference type="EMBL" id="JALLAZ020000522">
    <property type="protein sequence ID" value="KAL3793199.1"/>
    <property type="molecule type" value="Genomic_DNA"/>
</dbReference>
<dbReference type="InterPro" id="IPR036514">
    <property type="entry name" value="SGNH_hydro_sf"/>
</dbReference>